<evidence type="ECO:0000313" key="9">
    <source>
        <dbReference type="EMBL" id="PPE03169.1"/>
    </source>
</evidence>
<keyword evidence="3" id="KW-0547">Nucleotide-binding</keyword>
<dbReference type="Gene3D" id="1.20.120.140">
    <property type="entry name" value="Signal recognition particle SRP54, nucleotide-binding domain"/>
    <property type="match status" value="1"/>
</dbReference>
<evidence type="ECO:0000256" key="4">
    <source>
        <dbReference type="ARBA" id="ARBA00023134"/>
    </source>
</evidence>
<sequence>MWQWIKEKVYISAQEFSEKLQSWFSAECSHQESLEDLLLEADFGLEASSTLAAYISKQKPKNFLHAKQLLSARLEVLLKPYEARLDMHQACAAHPWVVLVLGVNGAGKTTFLGKLAHRWKTQNVRCVAADTFRAGAQAQLKIWAQRSKADITEAELPKVDLALNKEPSSSGRIQVNYYKDPGSIVYQGLQDAQRHNNGIILIDTAGRLPHRSDLMDELKKIHSVITKYYRDKPHTLKSVLVLDGTTGHHMTTQVSSFQNILPLSGLVINKMDGTARAGMVISLTQAFKLPLYGIGIGEGLEDLYDFDAKAFSSHMLCI</sequence>
<dbReference type="GO" id="GO:0005525">
    <property type="term" value="F:GTP binding"/>
    <property type="evidence" value="ECO:0007669"/>
    <property type="project" value="UniProtKB-KW"/>
</dbReference>
<name>A0A2S5R753_9PROT</name>
<dbReference type="InterPro" id="IPR027417">
    <property type="entry name" value="P-loop_NTPase"/>
</dbReference>
<dbReference type="GO" id="GO:0005886">
    <property type="term" value="C:plasma membrane"/>
    <property type="evidence" value="ECO:0007669"/>
    <property type="project" value="UniProtKB-SubCell"/>
</dbReference>
<evidence type="ECO:0000256" key="6">
    <source>
        <dbReference type="ARBA" id="ARBA00023170"/>
    </source>
</evidence>
<dbReference type="PANTHER" id="PTHR43134">
    <property type="entry name" value="SIGNAL RECOGNITION PARTICLE RECEPTOR SUBUNIT ALPHA"/>
    <property type="match status" value="1"/>
</dbReference>
<dbReference type="SUPFAM" id="SSF52540">
    <property type="entry name" value="P-loop containing nucleoside triphosphate hydrolases"/>
    <property type="match status" value="1"/>
</dbReference>
<evidence type="ECO:0000256" key="2">
    <source>
        <dbReference type="ARBA" id="ARBA00008531"/>
    </source>
</evidence>
<evidence type="ECO:0000256" key="1">
    <source>
        <dbReference type="ARBA" id="ARBA00004515"/>
    </source>
</evidence>
<dbReference type="Pfam" id="PF00448">
    <property type="entry name" value="SRP54"/>
    <property type="match status" value="1"/>
</dbReference>
<evidence type="ECO:0000259" key="8">
    <source>
        <dbReference type="SMART" id="SM00962"/>
    </source>
</evidence>
<dbReference type="SMART" id="SM00382">
    <property type="entry name" value="AAA"/>
    <property type="match status" value="1"/>
</dbReference>
<keyword evidence="6 9" id="KW-0675">Receptor</keyword>
<evidence type="ECO:0000256" key="3">
    <source>
        <dbReference type="ARBA" id="ARBA00022741"/>
    </source>
</evidence>
<protein>
    <submittedName>
        <fullName evidence="9">Signal recognition particle receptor FtsY</fullName>
    </submittedName>
</protein>
<dbReference type="InterPro" id="IPR042101">
    <property type="entry name" value="SRP54_N_sf"/>
</dbReference>
<accession>A0A2S5R753</accession>
<feature type="domain" description="SRP54-type proteins GTP-binding" evidence="8">
    <location>
        <begin position="95"/>
        <end position="317"/>
    </location>
</feature>
<dbReference type="Proteomes" id="UP000239425">
    <property type="component" value="Unassembled WGS sequence"/>
</dbReference>
<dbReference type="EMBL" id="PHHC01000133">
    <property type="protein sequence ID" value="PPE03169.1"/>
    <property type="molecule type" value="Genomic_DNA"/>
</dbReference>
<evidence type="ECO:0000259" key="7">
    <source>
        <dbReference type="SMART" id="SM00382"/>
    </source>
</evidence>
<comment type="subcellular location">
    <subcellularLocation>
        <location evidence="1">Cell inner membrane</location>
        <topology evidence="1">Peripheral membrane protein</topology>
        <orientation evidence="1">Cytoplasmic side</orientation>
    </subcellularLocation>
</comment>
<dbReference type="AlphaFoldDB" id="A0A2S5R753"/>
<dbReference type="SMART" id="SM00962">
    <property type="entry name" value="SRP54"/>
    <property type="match status" value="1"/>
</dbReference>
<evidence type="ECO:0000256" key="5">
    <source>
        <dbReference type="ARBA" id="ARBA00023136"/>
    </source>
</evidence>
<organism evidence="9 10">
    <name type="scientific">Holospora curviuscula</name>
    <dbReference type="NCBI Taxonomy" id="1082868"/>
    <lineage>
        <taxon>Bacteria</taxon>
        <taxon>Pseudomonadati</taxon>
        <taxon>Pseudomonadota</taxon>
        <taxon>Alphaproteobacteria</taxon>
        <taxon>Holosporales</taxon>
        <taxon>Holosporaceae</taxon>
        <taxon>Holospora</taxon>
    </lineage>
</organism>
<feature type="domain" description="AAA+ ATPase" evidence="7">
    <location>
        <begin position="94"/>
        <end position="265"/>
    </location>
</feature>
<dbReference type="InterPro" id="IPR003593">
    <property type="entry name" value="AAA+_ATPase"/>
</dbReference>
<dbReference type="OrthoDB" id="9804720at2"/>
<comment type="caution">
    <text evidence="9">The sequence shown here is derived from an EMBL/GenBank/DDBJ whole genome shotgun (WGS) entry which is preliminary data.</text>
</comment>
<comment type="similarity">
    <text evidence="2">Belongs to the GTP-binding SRP family.</text>
</comment>
<keyword evidence="10" id="KW-1185">Reference proteome</keyword>
<keyword evidence="5" id="KW-0472">Membrane</keyword>
<reference evidence="9 10" key="1">
    <citation type="submission" date="2017-11" db="EMBL/GenBank/DDBJ databases">
        <title>Comparative genomic analysis of Holospora spp., intranuclear symbionts of paramecia.</title>
        <authorList>
            <person name="Garushyants S.K."/>
            <person name="Beliavskaya A."/>
            <person name="Malko D.B."/>
            <person name="Logacheva M.D."/>
            <person name="Rautian M.S."/>
            <person name="Gelfand M.S."/>
        </authorList>
    </citation>
    <scope>NUCLEOTIDE SEQUENCE [LARGE SCALE GENOMIC DNA]</scope>
    <source>
        <strain evidence="10">02AZ16</strain>
    </source>
</reference>
<dbReference type="GO" id="GO:0005047">
    <property type="term" value="F:signal recognition particle binding"/>
    <property type="evidence" value="ECO:0007669"/>
    <property type="project" value="TreeGrafter"/>
</dbReference>
<keyword evidence="4" id="KW-0342">GTP-binding</keyword>
<dbReference type="Gene3D" id="3.40.50.300">
    <property type="entry name" value="P-loop containing nucleotide triphosphate hydrolases"/>
    <property type="match status" value="1"/>
</dbReference>
<gene>
    <name evidence="9" type="ORF">HCUR_01388</name>
</gene>
<dbReference type="GO" id="GO:0006614">
    <property type="term" value="P:SRP-dependent cotranslational protein targeting to membrane"/>
    <property type="evidence" value="ECO:0007669"/>
    <property type="project" value="InterPro"/>
</dbReference>
<dbReference type="GO" id="GO:0003924">
    <property type="term" value="F:GTPase activity"/>
    <property type="evidence" value="ECO:0007669"/>
    <property type="project" value="TreeGrafter"/>
</dbReference>
<dbReference type="PANTHER" id="PTHR43134:SF1">
    <property type="entry name" value="SIGNAL RECOGNITION PARTICLE RECEPTOR SUBUNIT ALPHA"/>
    <property type="match status" value="1"/>
</dbReference>
<proteinExistence type="inferred from homology"/>
<dbReference type="InterPro" id="IPR000897">
    <property type="entry name" value="SRP54_GTPase_dom"/>
</dbReference>
<evidence type="ECO:0000313" key="10">
    <source>
        <dbReference type="Proteomes" id="UP000239425"/>
    </source>
</evidence>
<dbReference type="RefSeq" id="WP_104207303.1">
    <property type="nucleotide sequence ID" value="NZ_PHHC01000133.1"/>
</dbReference>